<dbReference type="Proteomes" id="UP000054997">
    <property type="component" value="Unassembled WGS sequence"/>
</dbReference>
<keyword evidence="3" id="KW-1185">Reference proteome</keyword>
<name>A0A0W0VSY1_9GAMM</name>
<feature type="domain" description="Gp5/Type VI secretion system Vgr protein OB-fold" evidence="1">
    <location>
        <begin position="394"/>
        <end position="442"/>
    </location>
</feature>
<dbReference type="PATRIC" id="fig|45068.5.peg.82"/>
<reference evidence="2 3" key="1">
    <citation type="submission" date="2015-11" db="EMBL/GenBank/DDBJ databases">
        <title>Genomic analysis of 38 Legionella species identifies large and diverse effector repertoires.</title>
        <authorList>
            <person name="Burstein D."/>
            <person name="Amaro F."/>
            <person name="Zusman T."/>
            <person name="Lifshitz Z."/>
            <person name="Cohen O."/>
            <person name="Gilbert J.A."/>
            <person name="Pupko T."/>
            <person name="Shuman H.A."/>
            <person name="Segal G."/>
        </authorList>
    </citation>
    <scope>NUCLEOTIDE SEQUENCE [LARGE SCALE GENOMIC DNA]</scope>
    <source>
        <strain evidence="2 3">ATCC 49505</strain>
    </source>
</reference>
<dbReference type="EMBL" id="LNYK01000001">
    <property type="protein sequence ID" value="KTD23192.1"/>
    <property type="molecule type" value="Genomic_DNA"/>
</dbReference>
<dbReference type="STRING" id="45068.Llon_0077"/>
<dbReference type="AlphaFoldDB" id="A0A0W0VSY1"/>
<dbReference type="Pfam" id="PF04717">
    <property type="entry name" value="Phage_base_V"/>
    <property type="match status" value="1"/>
</dbReference>
<dbReference type="OrthoDB" id="5632231at2"/>
<organism evidence="2 3">
    <name type="scientific">Legionella londiniensis</name>
    <dbReference type="NCBI Taxonomy" id="45068"/>
    <lineage>
        <taxon>Bacteria</taxon>
        <taxon>Pseudomonadati</taxon>
        <taxon>Pseudomonadota</taxon>
        <taxon>Gammaproteobacteria</taxon>
        <taxon>Legionellales</taxon>
        <taxon>Legionellaceae</taxon>
        <taxon>Legionella</taxon>
    </lineage>
</organism>
<accession>A0A0W0VSY1</accession>
<dbReference type="InterPro" id="IPR006531">
    <property type="entry name" value="Gp5/Vgr_OB"/>
</dbReference>
<gene>
    <name evidence="2" type="ORF">Llon_0077</name>
</gene>
<evidence type="ECO:0000259" key="1">
    <source>
        <dbReference type="Pfam" id="PF04717"/>
    </source>
</evidence>
<dbReference type="SUPFAM" id="SSF69255">
    <property type="entry name" value="gp5 N-terminal domain-like"/>
    <property type="match status" value="1"/>
</dbReference>
<proteinExistence type="predicted"/>
<evidence type="ECO:0000313" key="2">
    <source>
        <dbReference type="EMBL" id="KTD23192.1"/>
    </source>
</evidence>
<protein>
    <submittedName>
        <fullName evidence="2">Phage-related baseplate assembly protein</fullName>
    </submittedName>
</protein>
<dbReference type="InterPro" id="IPR037026">
    <property type="entry name" value="Vgr_OB-fold_dom_sf"/>
</dbReference>
<evidence type="ECO:0000313" key="3">
    <source>
        <dbReference type="Proteomes" id="UP000054997"/>
    </source>
</evidence>
<sequence length="662" mass="73414">MTAGKSPKFVLKTGSHLWNVTSFTIKNLGISREYEIHLIIQDEDVPRLINQPASLHVDAHIFHGFIVSQQVSHSEQIVRTSIQLVSPLKYYLSHSHTQIFKEQHLPSIIRKLLVNAGLTEGAQFELRLKSEAKDWWFYQDNESTLLFLRRILAAHCLYYSYQQTEDHARCIIADSLETLLPAGLIALKLQPHSGFARQEGISVLTFKQHLCTGTVTRRNFAAQSANYTTKEASSACKPALGKYETNGYSPSQGAIVKQAMLDEAARQVTLQISGMPLLPGHEVNVESDEFNGRVRVCALEIRGFQEKVKGVQKIEEHLSFHEERLHTKAVLSPFFSGLAPISNQIESVKTKFDTAQIEHRPGIYPDISETGSYHIRLHQDIMAHGDGKRLRNEKTKASPWVRAASYFAGNHYGFNFPLYDESEALIAYENGNMQSPVLIGALSNSDCPSVVTSANPDEKMIATRAGNQLKWLESGQENSVELSSKLQKNRLSIKEQGGSKEITLESQEGSLSLYTANVLNINTSQNYQKYAKNMLRLWGRGDLNGSSTNIVFKAQESLSLSSDQDASFHAPTQSLQAQKKIKSKSVGSTVLKAGQNLRFSCSRGNQSLQAHQGNIFIAADTSLTIKTGNASLLVTSNSMRLHTGGNLMIHALATSGLEPFET</sequence>
<dbReference type="Gene3D" id="3.55.50.10">
    <property type="entry name" value="Baseplate protein-like domains"/>
    <property type="match status" value="1"/>
</dbReference>
<comment type="caution">
    <text evidence="2">The sequence shown here is derived from an EMBL/GenBank/DDBJ whole genome shotgun (WGS) entry which is preliminary data.</text>
</comment>
<dbReference type="SUPFAM" id="SSF69279">
    <property type="entry name" value="Phage tail proteins"/>
    <property type="match status" value="1"/>
</dbReference>
<dbReference type="Gene3D" id="2.40.50.230">
    <property type="entry name" value="Gp5 N-terminal domain"/>
    <property type="match status" value="1"/>
</dbReference>
<dbReference type="Pfam" id="PF05954">
    <property type="entry name" value="Phage_GPD"/>
    <property type="match status" value="1"/>
</dbReference>
<dbReference type="RefSeq" id="WP_058528098.1">
    <property type="nucleotide sequence ID" value="NZ_CAAAHZ010000005.1"/>
</dbReference>